<evidence type="ECO:0000256" key="16">
    <source>
        <dbReference type="SAM" id="SignalP"/>
    </source>
</evidence>
<comment type="function">
    <text evidence="14">Endo-1,5-alpha-L-arabinanase involved in degradation of pectin. Its preferred substrate is linear 1,5-alpha-L-arabinan.</text>
</comment>
<dbReference type="InterPro" id="IPR006710">
    <property type="entry name" value="Glyco_hydro_43"/>
</dbReference>
<protein>
    <recommendedName>
        <fullName evidence="5 15">Arabinan endo-1,5-alpha-L-arabinosidase</fullName>
        <ecNumber evidence="5 15">3.2.1.99</ecNumber>
    </recommendedName>
</protein>
<evidence type="ECO:0000256" key="12">
    <source>
        <dbReference type="ARBA" id="ARBA00023295"/>
    </source>
</evidence>
<dbReference type="EC" id="3.2.1.99" evidence="5 15"/>
<comment type="pathway">
    <text evidence="3 15">Glycan metabolism; L-arabinan degradation.</text>
</comment>
<evidence type="ECO:0000256" key="9">
    <source>
        <dbReference type="ARBA" id="ARBA00022801"/>
    </source>
</evidence>
<name>A0ABR4G7H1_9EURO</name>
<keyword evidence="12 15" id="KW-0326">Glycosidase</keyword>
<dbReference type="InterPro" id="IPR016840">
    <property type="entry name" value="Glyco_hydro_43_endo_a_Ara-ase"/>
</dbReference>
<evidence type="ECO:0000256" key="7">
    <source>
        <dbReference type="ARBA" id="ARBA00022651"/>
    </source>
</evidence>
<comment type="similarity">
    <text evidence="4 15">Belongs to the glycosyl hydrolase 43 family.</text>
</comment>
<evidence type="ECO:0000256" key="6">
    <source>
        <dbReference type="ARBA" id="ARBA00022525"/>
    </source>
</evidence>
<dbReference type="Pfam" id="PF04616">
    <property type="entry name" value="Glyco_hydro_43"/>
    <property type="match status" value="1"/>
</dbReference>
<evidence type="ECO:0000313" key="17">
    <source>
        <dbReference type="EMBL" id="KAL2794973.1"/>
    </source>
</evidence>
<comment type="subcellular location">
    <subcellularLocation>
        <location evidence="2">Secreted</location>
    </subcellularLocation>
</comment>
<keyword evidence="7" id="KW-0858">Xylan degradation</keyword>
<evidence type="ECO:0000256" key="2">
    <source>
        <dbReference type="ARBA" id="ARBA00004613"/>
    </source>
</evidence>
<keyword evidence="11" id="KW-0119">Carbohydrate metabolism</keyword>
<keyword evidence="9 15" id="KW-0378">Hydrolase</keyword>
<evidence type="ECO:0000256" key="15">
    <source>
        <dbReference type="PIRNR" id="PIRNR026534"/>
    </source>
</evidence>
<evidence type="ECO:0000256" key="1">
    <source>
        <dbReference type="ARBA" id="ARBA00000375"/>
    </source>
</evidence>
<dbReference type="PANTHER" id="PTHR43301:SF4">
    <property type="entry name" value="ARABINAN ENDO-1,5-ALPHA-L-ARABINOSIDASE B"/>
    <property type="match status" value="1"/>
</dbReference>
<evidence type="ECO:0000256" key="8">
    <source>
        <dbReference type="ARBA" id="ARBA00022729"/>
    </source>
</evidence>
<dbReference type="SUPFAM" id="SSF75005">
    <property type="entry name" value="Arabinanase/levansucrase/invertase"/>
    <property type="match status" value="1"/>
</dbReference>
<keyword evidence="13" id="KW-0624">Polysaccharide degradation</keyword>
<dbReference type="PANTHER" id="PTHR43301">
    <property type="entry name" value="ARABINAN ENDO-1,5-ALPHA-L-ARABINOSIDASE"/>
    <property type="match status" value="1"/>
</dbReference>
<gene>
    <name evidence="17" type="ORF">BJX66DRAFT_337391</name>
</gene>
<comment type="caution">
    <text evidence="17">The sequence shown here is derived from an EMBL/GenBank/DDBJ whole genome shotgun (WGS) entry which is preliminary data.</text>
</comment>
<evidence type="ECO:0000256" key="11">
    <source>
        <dbReference type="ARBA" id="ARBA00023277"/>
    </source>
</evidence>
<reference evidence="17 18" key="1">
    <citation type="submission" date="2024-07" db="EMBL/GenBank/DDBJ databases">
        <title>Section-level genome sequencing and comparative genomics of Aspergillus sections Usti and Cavernicolus.</title>
        <authorList>
            <consortium name="Lawrence Berkeley National Laboratory"/>
            <person name="Nybo J.L."/>
            <person name="Vesth T.C."/>
            <person name="Theobald S."/>
            <person name="Frisvad J.C."/>
            <person name="Larsen T.O."/>
            <person name="Kjaerboelling I."/>
            <person name="Rothschild-Mancinelli K."/>
            <person name="Lyhne E.K."/>
            <person name="Kogle M.E."/>
            <person name="Barry K."/>
            <person name="Clum A."/>
            <person name="Na H."/>
            <person name="Ledsgaard L."/>
            <person name="Lin J."/>
            <person name="Lipzen A."/>
            <person name="Kuo A."/>
            <person name="Riley R."/>
            <person name="Mondo S."/>
            <person name="Labutti K."/>
            <person name="Haridas S."/>
            <person name="Pangalinan J."/>
            <person name="Salamov A.A."/>
            <person name="Simmons B.A."/>
            <person name="Magnuson J.K."/>
            <person name="Chen J."/>
            <person name="Drula E."/>
            <person name="Henrissat B."/>
            <person name="Wiebenga A."/>
            <person name="Lubbers R.J."/>
            <person name="Gomes A.C."/>
            <person name="Makela M.R."/>
            <person name="Stajich J."/>
            <person name="Grigoriev I.V."/>
            <person name="Mortensen U.H."/>
            <person name="De Vries R.P."/>
            <person name="Baker S.E."/>
            <person name="Andersen M.R."/>
        </authorList>
    </citation>
    <scope>NUCLEOTIDE SEQUENCE [LARGE SCALE GENOMIC DNA]</scope>
    <source>
        <strain evidence="17 18">CBS 209.92</strain>
    </source>
</reference>
<evidence type="ECO:0000256" key="13">
    <source>
        <dbReference type="ARBA" id="ARBA00023326"/>
    </source>
</evidence>
<keyword evidence="10" id="KW-0325">Glycoprotein</keyword>
<dbReference type="EMBL" id="JBFTWV010000039">
    <property type="protein sequence ID" value="KAL2794973.1"/>
    <property type="molecule type" value="Genomic_DNA"/>
</dbReference>
<dbReference type="InterPro" id="IPR050727">
    <property type="entry name" value="GH43_arabinanases"/>
</dbReference>
<dbReference type="InterPro" id="IPR023296">
    <property type="entry name" value="Glyco_hydro_beta-prop_sf"/>
</dbReference>
<evidence type="ECO:0000256" key="5">
    <source>
        <dbReference type="ARBA" id="ARBA00012586"/>
    </source>
</evidence>
<dbReference type="Gene3D" id="2.115.10.20">
    <property type="entry name" value="Glycosyl hydrolase domain, family 43"/>
    <property type="match status" value="1"/>
</dbReference>
<organism evidence="17 18">
    <name type="scientific">Aspergillus keveii</name>
    <dbReference type="NCBI Taxonomy" id="714993"/>
    <lineage>
        <taxon>Eukaryota</taxon>
        <taxon>Fungi</taxon>
        <taxon>Dikarya</taxon>
        <taxon>Ascomycota</taxon>
        <taxon>Pezizomycotina</taxon>
        <taxon>Eurotiomycetes</taxon>
        <taxon>Eurotiomycetidae</taxon>
        <taxon>Eurotiales</taxon>
        <taxon>Aspergillaceae</taxon>
        <taxon>Aspergillus</taxon>
        <taxon>Aspergillus subgen. Nidulantes</taxon>
    </lineage>
</organism>
<keyword evidence="6" id="KW-0964">Secreted</keyword>
<evidence type="ECO:0000256" key="3">
    <source>
        <dbReference type="ARBA" id="ARBA00004834"/>
    </source>
</evidence>
<keyword evidence="18" id="KW-1185">Reference proteome</keyword>
<proteinExistence type="inferred from homology"/>
<dbReference type="PIRSF" id="PIRSF026534">
    <property type="entry name" value="Endo_alpha-L-arabinosidase"/>
    <property type="match status" value="1"/>
</dbReference>
<evidence type="ECO:0000256" key="10">
    <source>
        <dbReference type="ARBA" id="ARBA00023180"/>
    </source>
</evidence>
<feature type="signal peptide" evidence="16">
    <location>
        <begin position="1"/>
        <end position="19"/>
    </location>
</feature>
<feature type="chain" id="PRO_5046263697" description="Arabinan endo-1,5-alpha-L-arabinosidase" evidence="16">
    <location>
        <begin position="20"/>
        <end position="403"/>
    </location>
</feature>
<accession>A0ABR4G7H1</accession>
<sequence>MAVLLLVLALFSLALRARATPYRFGVINDTNAFRGESPYPASSSIVVHPSPSPITLQPAPTGLKTVETDTGAAAVYAPAHGTDLHIHDPSIIYDVSTASFYSYSVGPRMLIHQSPTLDGPWTELGSLLPADSIIPKGDRKAPWAPSTMEINGRFYCYYAVSNAGCRDSAIGVTSSDSPGPGAWTDHGLIIQSGTGAGADQYPLNQSNTIDPSIFVDVDGSVYLTFGSFWTGIWEVKLGSDLISVAEDMDARHLAAEPGAIFPARKNANSICGDTTGGHPIEGSFLSYHAGYYYLWFSWGRCCEFKDERMRTNGKEYRIKVGRSTSAQGPFVDKGDKDLIDGGGETVYASNGDVFAPGGQGILTDGFGDILYYHYLNTSISYDFWEARLGYNRLEYVDGWPVAV</sequence>
<keyword evidence="8 16" id="KW-0732">Signal</keyword>
<dbReference type="CDD" id="cd18831">
    <property type="entry name" value="GH43_AnAbnA-like"/>
    <property type="match status" value="1"/>
</dbReference>
<dbReference type="Proteomes" id="UP001610563">
    <property type="component" value="Unassembled WGS sequence"/>
</dbReference>
<comment type="catalytic activity">
    <reaction evidence="1 15">
        <text>Endohydrolysis of (1-&gt;5)-alpha-arabinofuranosidic linkages in (1-&gt;5)-arabinans.</text>
        <dbReference type="EC" id="3.2.1.99"/>
    </reaction>
</comment>
<evidence type="ECO:0000256" key="4">
    <source>
        <dbReference type="ARBA" id="ARBA00009865"/>
    </source>
</evidence>
<evidence type="ECO:0000256" key="14">
    <source>
        <dbReference type="ARBA" id="ARBA00025221"/>
    </source>
</evidence>
<evidence type="ECO:0000313" key="18">
    <source>
        <dbReference type="Proteomes" id="UP001610563"/>
    </source>
</evidence>